<proteinExistence type="predicted"/>
<dbReference type="PANTHER" id="PTHR43808">
    <property type="entry name" value="ACETYLORNITHINE DEACETYLASE"/>
    <property type="match status" value="1"/>
</dbReference>
<dbReference type="InterPro" id="IPR002933">
    <property type="entry name" value="Peptidase_M20"/>
</dbReference>
<dbReference type="Pfam" id="PF07687">
    <property type="entry name" value="M20_dimer"/>
    <property type="match status" value="1"/>
</dbReference>
<keyword evidence="5" id="KW-1185">Reference proteome</keyword>
<dbReference type="SUPFAM" id="SSF55031">
    <property type="entry name" value="Bacterial exopeptidase dimerisation domain"/>
    <property type="match status" value="1"/>
</dbReference>
<dbReference type="InterPro" id="IPR011650">
    <property type="entry name" value="Peptidase_M20_dimer"/>
</dbReference>
<dbReference type="PIRSF" id="PIRSF037238">
    <property type="entry name" value="Carboxypeptidase_G2"/>
    <property type="match status" value="1"/>
</dbReference>
<keyword evidence="1" id="KW-0479">Metal-binding</keyword>
<dbReference type="SUPFAM" id="SSF53187">
    <property type="entry name" value="Zn-dependent exopeptidases"/>
    <property type="match status" value="1"/>
</dbReference>
<sequence>MNVIQTYLTEHEQEIIDDIKTFVKIESPTADKQAVDEAGAWLCNKIQSYLDIKPQIIEQEETGNHIRFEFGEGEEQILISGHFDTVWQKGDLPLVEEDETIYGPGVIDMKTGDVQILWALRALKEHDTTTNKKIVVLFNGDHEGIASPTSRPYIESEARNSKFGLVAEAATGETGALKTFRKGINRYTIQFKGKGSHSGNDHQSGQSAIQEAAHQVIDLENMTDYEQGTTVNVGEIQGGSGINVRPEHAQIKVDVRITTPQNGKEINERIHALKPYNNQVEIEIQGGEVRPVMMKTEQTEVLFQQAKSYAQSIGFELEQVAVGGGSDGSFIAAQGTPTLDGLGGVGGGPHARNEHINKKFVVPRTTLLTELIKNL</sequence>
<reference evidence="4 5" key="1">
    <citation type="journal article" date="2024" name="Pathogens">
        <title>Staphylococcus hsinchuensis sp. nov., Isolated from Soymilk.</title>
        <authorList>
            <person name="Wang Y.T."/>
            <person name="Lin Y.C."/>
            <person name="Hsieh Y.H."/>
            <person name="Lin Y.T."/>
            <person name="Hamada M."/>
            <person name="Chen C.C."/>
            <person name="Liou J.S."/>
            <person name="Lee A.Y."/>
            <person name="Zhang W.L."/>
            <person name="Chen Y.T."/>
            <person name="Huang C.H."/>
        </authorList>
    </citation>
    <scope>NUCLEOTIDE SEQUENCE [LARGE SCALE GENOMIC DNA]</scope>
    <source>
        <strain evidence="4 5">H164</strain>
    </source>
</reference>
<dbReference type="EMBL" id="CP128355">
    <property type="protein sequence ID" value="XAF71108.1"/>
    <property type="molecule type" value="Genomic_DNA"/>
</dbReference>
<keyword evidence="2" id="KW-0378">Hydrolase</keyword>
<organism evidence="4 5">
    <name type="scientific">Staphylococcus hsinchuensis</name>
    <dbReference type="NCBI Taxonomy" id="3051183"/>
    <lineage>
        <taxon>Bacteria</taxon>
        <taxon>Bacillati</taxon>
        <taxon>Bacillota</taxon>
        <taxon>Bacilli</taxon>
        <taxon>Bacillales</taxon>
        <taxon>Staphylococcaceae</taxon>
        <taxon>Staphylococcus</taxon>
    </lineage>
</organism>
<dbReference type="CDD" id="cd03885">
    <property type="entry name" value="M20_CPDG2"/>
    <property type="match status" value="1"/>
</dbReference>
<evidence type="ECO:0000313" key="5">
    <source>
        <dbReference type="Proteomes" id="UP001436297"/>
    </source>
</evidence>
<dbReference type="Gene3D" id="3.30.70.360">
    <property type="match status" value="1"/>
</dbReference>
<dbReference type="Gene3D" id="3.40.630.10">
    <property type="entry name" value="Zn peptidases"/>
    <property type="match status" value="1"/>
</dbReference>
<dbReference type="Pfam" id="PF01546">
    <property type="entry name" value="Peptidase_M20"/>
    <property type="match status" value="1"/>
</dbReference>
<dbReference type="InterPro" id="IPR036264">
    <property type="entry name" value="Bact_exopeptidase_dim_dom"/>
</dbReference>
<accession>A0ABZ3EEU5</accession>
<evidence type="ECO:0000313" key="4">
    <source>
        <dbReference type="EMBL" id="XAF71108.1"/>
    </source>
</evidence>
<evidence type="ECO:0000256" key="1">
    <source>
        <dbReference type="ARBA" id="ARBA00022723"/>
    </source>
</evidence>
<dbReference type="Proteomes" id="UP001436297">
    <property type="component" value="Chromosome"/>
</dbReference>
<evidence type="ECO:0000256" key="2">
    <source>
        <dbReference type="ARBA" id="ARBA00022801"/>
    </source>
</evidence>
<name>A0ABZ3EEU5_9STAP</name>
<feature type="domain" description="Peptidase M20 dimerisation" evidence="3">
    <location>
        <begin position="181"/>
        <end position="272"/>
    </location>
</feature>
<dbReference type="RefSeq" id="WP_251521718.1">
    <property type="nucleotide sequence ID" value="NZ_CP128355.1"/>
</dbReference>
<gene>
    <name evidence="4" type="ORF">QQM35_03045</name>
</gene>
<protein>
    <submittedName>
        <fullName evidence="4">M20 family metallopeptidase</fullName>
    </submittedName>
</protein>
<dbReference type="InterPro" id="IPR017150">
    <property type="entry name" value="Pept_M20_glutamate_carboxypep"/>
</dbReference>
<evidence type="ECO:0000259" key="3">
    <source>
        <dbReference type="Pfam" id="PF07687"/>
    </source>
</evidence>
<dbReference type="PANTHER" id="PTHR43808:SF9">
    <property type="entry name" value="BLL0789 PROTEIN"/>
    <property type="match status" value="1"/>
</dbReference>
<dbReference type="InterPro" id="IPR050072">
    <property type="entry name" value="Peptidase_M20A"/>
</dbReference>